<evidence type="ECO:0000313" key="1">
    <source>
        <dbReference type="EMBL" id="CAA9342670.1"/>
    </source>
</evidence>
<accession>A0A6J4LWB3</accession>
<gene>
    <name evidence="1" type="ORF">AVDCRST_MAG89-2692</name>
</gene>
<name>A0A6J4LWB3_9BACT</name>
<organism evidence="1">
    <name type="scientific">uncultured Gemmatimonadota bacterium</name>
    <dbReference type="NCBI Taxonomy" id="203437"/>
    <lineage>
        <taxon>Bacteria</taxon>
        <taxon>Pseudomonadati</taxon>
        <taxon>Gemmatimonadota</taxon>
        <taxon>environmental samples</taxon>
    </lineage>
</organism>
<reference evidence="1" key="1">
    <citation type="submission" date="2020-02" db="EMBL/GenBank/DDBJ databases">
        <authorList>
            <person name="Meier V. D."/>
        </authorList>
    </citation>
    <scope>NUCLEOTIDE SEQUENCE</scope>
    <source>
        <strain evidence="1">AVDCRST_MAG89</strain>
    </source>
</reference>
<dbReference type="AlphaFoldDB" id="A0A6J4LWB3"/>
<proteinExistence type="predicted"/>
<feature type="non-terminal residue" evidence="1">
    <location>
        <position position="59"/>
    </location>
</feature>
<sequence length="59" mass="6397">MHPILSMTETDDVQAACSGSLLVTVPKAGTHLMLKLYARAGYLNLGWGVVEGSDLRRPR</sequence>
<protein>
    <submittedName>
        <fullName evidence="1">Uncharacterized protein</fullName>
    </submittedName>
</protein>
<dbReference type="EMBL" id="CADCTV010000564">
    <property type="protein sequence ID" value="CAA9342670.1"/>
    <property type="molecule type" value="Genomic_DNA"/>
</dbReference>